<dbReference type="EMBL" id="CP086717">
    <property type="protein sequence ID" value="WOO81761.1"/>
    <property type="molecule type" value="Genomic_DNA"/>
</dbReference>
<accession>A0AAF1BI09</accession>
<gene>
    <name evidence="1" type="ORF">LOC62_04G005282</name>
</gene>
<proteinExistence type="predicted"/>
<sequence>MAPTLDHTSYPDLMDAIIAHSDFGALLALRAASRAYRDRVDALLLSDVGLAPAKKAHFDPSWPSAWPALVIEYDGRVLPLPPSAVYTLTIPRGTVPADAGNDLLDKFTALRVLRLTEAPDTFYPVADTVVYAIPMQARGTMDAEARRVVLHVALDGTDTSHVDVDAECSVLDLVLWRKGPDIPLYAVCSLVLDMLFVPGRTNTVVGASELWVGVGDDDAARRLLDAVRAQGQQQGIDGLLDGFDDRLDAVRFVSHSQWFEELGDDRQAVGDWVLGLPL</sequence>
<keyword evidence="2" id="KW-1185">Reference proteome</keyword>
<dbReference type="RefSeq" id="XP_062627793.1">
    <property type="nucleotide sequence ID" value="XM_062771809.1"/>
</dbReference>
<organism evidence="1 2">
    <name type="scientific">Vanrija pseudolonga</name>
    <dbReference type="NCBI Taxonomy" id="143232"/>
    <lineage>
        <taxon>Eukaryota</taxon>
        <taxon>Fungi</taxon>
        <taxon>Dikarya</taxon>
        <taxon>Basidiomycota</taxon>
        <taxon>Agaricomycotina</taxon>
        <taxon>Tremellomycetes</taxon>
        <taxon>Trichosporonales</taxon>
        <taxon>Trichosporonaceae</taxon>
        <taxon>Vanrija</taxon>
    </lineage>
</organism>
<dbReference type="AlphaFoldDB" id="A0AAF1BI09"/>
<evidence type="ECO:0000313" key="1">
    <source>
        <dbReference type="EMBL" id="WOO81761.1"/>
    </source>
</evidence>
<dbReference type="Proteomes" id="UP000827549">
    <property type="component" value="Chromosome 4"/>
</dbReference>
<protein>
    <submittedName>
        <fullName evidence="1">Uncharacterized protein</fullName>
    </submittedName>
</protein>
<evidence type="ECO:0000313" key="2">
    <source>
        <dbReference type="Proteomes" id="UP000827549"/>
    </source>
</evidence>
<name>A0AAF1BI09_9TREE</name>
<reference evidence="1" key="1">
    <citation type="submission" date="2023-10" db="EMBL/GenBank/DDBJ databases">
        <authorList>
            <person name="Noh H."/>
        </authorList>
    </citation>
    <scope>NUCLEOTIDE SEQUENCE</scope>
    <source>
        <strain evidence="1">DUCC4014</strain>
    </source>
</reference>
<dbReference type="GeneID" id="87808511"/>